<dbReference type="GO" id="GO:0016226">
    <property type="term" value="P:iron-sulfur cluster assembly"/>
    <property type="evidence" value="ECO:0007669"/>
    <property type="project" value="InterPro"/>
</dbReference>
<dbReference type="GO" id="GO:0005506">
    <property type="term" value="F:iron ion binding"/>
    <property type="evidence" value="ECO:0007669"/>
    <property type="project" value="InterPro"/>
</dbReference>
<dbReference type="Pfam" id="PF01592">
    <property type="entry name" value="NifU_N"/>
    <property type="match status" value="2"/>
</dbReference>
<dbReference type="EMBL" id="MFBA01000035">
    <property type="protein sequence ID" value="OGD85151.1"/>
    <property type="molecule type" value="Genomic_DNA"/>
</dbReference>
<evidence type="ECO:0000313" key="3">
    <source>
        <dbReference type="Proteomes" id="UP000177069"/>
    </source>
</evidence>
<feature type="domain" description="NIF system FeS cluster assembly NifU N-terminal" evidence="1">
    <location>
        <begin position="4"/>
        <end position="48"/>
    </location>
</feature>
<sequence>MDLYREEILEHWQNPLNFGVIDNADLVVEQVNPLCGDEVTFYFKLQKDRWTKRQSAKGYRGKFARDTSEVSSAASGEPRLWRDSSEVEELRIADVSFTGSGCAISIASASILSENIKGKSLKSLSKITGDKVLEMIGGSVTPARLKCVFLPLEALKRLRDRVKS</sequence>
<organism evidence="2 3">
    <name type="scientific">Candidatus Curtissbacteria bacterium RIFCSPHIGHO2_01_FULL_41_13</name>
    <dbReference type="NCBI Taxonomy" id="1797745"/>
    <lineage>
        <taxon>Bacteria</taxon>
        <taxon>Candidatus Curtissiibacteriota</taxon>
    </lineage>
</organism>
<dbReference type="Proteomes" id="UP000177069">
    <property type="component" value="Unassembled WGS sequence"/>
</dbReference>
<protein>
    <recommendedName>
        <fullName evidence="1">NIF system FeS cluster assembly NifU N-terminal domain-containing protein</fullName>
    </recommendedName>
</protein>
<reference evidence="2 3" key="1">
    <citation type="journal article" date="2016" name="Nat. Commun.">
        <title>Thousands of microbial genomes shed light on interconnected biogeochemical processes in an aquifer system.</title>
        <authorList>
            <person name="Anantharaman K."/>
            <person name="Brown C.T."/>
            <person name="Hug L.A."/>
            <person name="Sharon I."/>
            <person name="Castelle C.J."/>
            <person name="Probst A.J."/>
            <person name="Thomas B.C."/>
            <person name="Singh A."/>
            <person name="Wilkins M.J."/>
            <person name="Karaoz U."/>
            <person name="Brodie E.L."/>
            <person name="Williams K.H."/>
            <person name="Hubbard S.S."/>
            <person name="Banfield J.F."/>
        </authorList>
    </citation>
    <scope>NUCLEOTIDE SEQUENCE [LARGE SCALE GENOMIC DNA]</scope>
</reference>
<comment type="caution">
    <text evidence="2">The sequence shown here is derived from an EMBL/GenBank/DDBJ whole genome shotgun (WGS) entry which is preliminary data.</text>
</comment>
<proteinExistence type="predicted"/>
<dbReference type="PANTHER" id="PTHR10093">
    <property type="entry name" value="IRON-SULFUR CLUSTER ASSEMBLY ENZYME NIFU HOMOLOG"/>
    <property type="match status" value="1"/>
</dbReference>
<dbReference type="GO" id="GO:0051536">
    <property type="term" value="F:iron-sulfur cluster binding"/>
    <property type="evidence" value="ECO:0007669"/>
    <property type="project" value="InterPro"/>
</dbReference>
<feature type="domain" description="NIF system FeS cluster assembly NifU N-terminal" evidence="1">
    <location>
        <begin position="87"/>
        <end position="156"/>
    </location>
</feature>
<accession>A0A1F5FZW7</accession>
<gene>
    <name evidence="2" type="ORF">A2696_00200</name>
</gene>
<evidence type="ECO:0000313" key="2">
    <source>
        <dbReference type="EMBL" id="OGD85151.1"/>
    </source>
</evidence>
<dbReference type="InterPro" id="IPR002871">
    <property type="entry name" value="NIF_FeS_clus_asmbl_NifU_N"/>
</dbReference>
<dbReference type="Gene3D" id="3.90.1010.10">
    <property type="match status" value="1"/>
</dbReference>
<dbReference type="CDD" id="cd06664">
    <property type="entry name" value="IscU_like"/>
    <property type="match status" value="1"/>
</dbReference>
<dbReference type="AlphaFoldDB" id="A0A1F5FZW7"/>
<dbReference type="SUPFAM" id="SSF82649">
    <property type="entry name" value="SufE/NifU"/>
    <property type="match status" value="2"/>
</dbReference>
<name>A0A1F5FZW7_9BACT</name>
<evidence type="ECO:0000259" key="1">
    <source>
        <dbReference type="Pfam" id="PF01592"/>
    </source>
</evidence>